<reference evidence="7" key="1">
    <citation type="submission" date="2021-01" db="EMBL/GenBank/DDBJ databases">
        <authorList>
            <consortium name="Genoscope - CEA"/>
            <person name="William W."/>
        </authorList>
    </citation>
    <scope>NUCLEOTIDE SEQUENCE</scope>
</reference>
<keyword evidence="2" id="KW-0645">Protease</keyword>
<proteinExistence type="predicted"/>
<keyword evidence="1" id="KW-0121">Carboxypeptidase</keyword>
<keyword evidence="5" id="KW-0325">Glycoprotein</keyword>
<dbReference type="GO" id="GO:0006508">
    <property type="term" value="P:proteolysis"/>
    <property type="evidence" value="ECO:0007669"/>
    <property type="project" value="UniProtKB-KW"/>
</dbReference>
<protein>
    <recommendedName>
        <fullName evidence="9">Serine carboxypeptidase</fullName>
    </recommendedName>
</protein>
<keyword evidence="3 6" id="KW-0732">Signal</keyword>
<dbReference type="PANTHER" id="PTHR11802:SF3">
    <property type="entry name" value="RETINOID-INDUCIBLE SERINE CARBOXYPEPTIDASE"/>
    <property type="match status" value="1"/>
</dbReference>
<evidence type="ECO:0000256" key="4">
    <source>
        <dbReference type="ARBA" id="ARBA00022801"/>
    </source>
</evidence>
<gene>
    <name evidence="7" type="ORF">PSON_ATCC_30995.1.T1410054</name>
</gene>
<sequence length="434" mass="48746">MKLIILVLLVSTQVLCLTTSCTKLDPKQISDLHDADDLVYSGYLNTFEGSASALAFLFYGHQKAKTVDQLKDYPTLIYLNGLLGETSQIGNFIEVGPIRINSQGKLEKNINTWNSQFNLLFIDLVVGTGYSYYDIYQDIPTNADQISSHFLYALQQFLANDEGCVKKRNFTGLEKSNWYIFGEGYAGKQVVHLAHKILDSSAQLLQNNLKGIGLGNAHIDASSLLREIPSYVFNFGLVEPRERQQLERVALRGLQQLNQKDYLGTYETIQAAVQKIHQFSGGINIQNLDQLTDIENYISTFEAYFNLNTTKASLNFETGIKFRQSSADIIHALSQDFAKPDALQKLKELQTKLKILIYNGQNDILCPVSSTLRCLSQINDDFKTEKLESLKQNGKTVGYTLNSGQLKFVSINNAGFHIPLEKGEIILPIVTDWK</sequence>
<evidence type="ECO:0000256" key="3">
    <source>
        <dbReference type="ARBA" id="ARBA00022729"/>
    </source>
</evidence>
<dbReference type="PANTHER" id="PTHR11802">
    <property type="entry name" value="SERINE PROTEASE FAMILY S10 SERINE CARBOXYPEPTIDASE"/>
    <property type="match status" value="1"/>
</dbReference>
<evidence type="ECO:0000256" key="5">
    <source>
        <dbReference type="ARBA" id="ARBA00023180"/>
    </source>
</evidence>
<dbReference type="OrthoDB" id="433625at2759"/>
<organism evidence="7 8">
    <name type="scientific">Paramecium sonneborni</name>
    <dbReference type="NCBI Taxonomy" id="65129"/>
    <lineage>
        <taxon>Eukaryota</taxon>
        <taxon>Sar</taxon>
        <taxon>Alveolata</taxon>
        <taxon>Ciliophora</taxon>
        <taxon>Intramacronucleata</taxon>
        <taxon>Oligohymenophorea</taxon>
        <taxon>Peniculida</taxon>
        <taxon>Parameciidae</taxon>
        <taxon>Paramecium</taxon>
    </lineage>
</organism>
<feature type="chain" id="PRO_5035774896" description="Serine carboxypeptidase" evidence="6">
    <location>
        <begin position="17"/>
        <end position="434"/>
    </location>
</feature>
<dbReference type="EMBL" id="CAJJDN010000141">
    <property type="protein sequence ID" value="CAD8122891.1"/>
    <property type="molecule type" value="Genomic_DNA"/>
</dbReference>
<dbReference type="Pfam" id="PF00450">
    <property type="entry name" value="Peptidase_S10"/>
    <property type="match status" value="1"/>
</dbReference>
<feature type="signal peptide" evidence="6">
    <location>
        <begin position="1"/>
        <end position="16"/>
    </location>
</feature>
<evidence type="ECO:0000256" key="2">
    <source>
        <dbReference type="ARBA" id="ARBA00022670"/>
    </source>
</evidence>
<dbReference type="AlphaFoldDB" id="A0A8S1R459"/>
<evidence type="ECO:0000313" key="7">
    <source>
        <dbReference type="EMBL" id="CAD8122891.1"/>
    </source>
</evidence>
<dbReference type="GO" id="GO:0004185">
    <property type="term" value="F:serine-type carboxypeptidase activity"/>
    <property type="evidence" value="ECO:0007669"/>
    <property type="project" value="InterPro"/>
</dbReference>
<name>A0A8S1R459_9CILI</name>
<dbReference type="Proteomes" id="UP000692954">
    <property type="component" value="Unassembled WGS sequence"/>
</dbReference>
<evidence type="ECO:0000313" key="8">
    <source>
        <dbReference type="Proteomes" id="UP000692954"/>
    </source>
</evidence>
<evidence type="ECO:0008006" key="9">
    <source>
        <dbReference type="Google" id="ProtNLM"/>
    </source>
</evidence>
<evidence type="ECO:0000256" key="6">
    <source>
        <dbReference type="SAM" id="SignalP"/>
    </source>
</evidence>
<dbReference type="InterPro" id="IPR001563">
    <property type="entry name" value="Peptidase_S10"/>
</dbReference>
<comment type="caution">
    <text evidence="7">The sequence shown here is derived from an EMBL/GenBank/DDBJ whole genome shotgun (WGS) entry which is preliminary data.</text>
</comment>
<keyword evidence="8" id="KW-1185">Reference proteome</keyword>
<dbReference type="PROSITE" id="PS51257">
    <property type="entry name" value="PROKAR_LIPOPROTEIN"/>
    <property type="match status" value="1"/>
</dbReference>
<keyword evidence="4" id="KW-0378">Hydrolase</keyword>
<evidence type="ECO:0000256" key="1">
    <source>
        <dbReference type="ARBA" id="ARBA00022645"/>
    </source>
</evidence>
<accession>A0A8S1R459</accession>